<organism evidence="1 2">
    <name type="scientific">Parascaris equorum</name>
    <name type="common">Equine roundworm</name>
    <dbReference type="NCBI Taxonomy" id="6256"/>
    <lineage>
        <taxon>Eukaryota</taxon>
        <taxon>Metazoa</taxon>
        <taxon>Ecdysozoa</taxon>
        <taxon>Nematoda</taxon>
        <taxon>Chromadorea</taxon>
        <taxon>Rhabditida</taxon>
        <taxon>Spirurina</taxon>
        <taxon>Ascaridomorpha</taxon>
        <taxon>Ascaridoidea</taxon>
        <taxon>Ascarididae</taxon>
        <taxon>Parascaris</taxon>
    </lineage>
</organism>
<evidence type="ECO:0000313" key="2">
    <source>
        <dbReference type="WBParaSite" id="PEQ_0001452701-mRNA-1"/>
    </source>
</evidence>
<sequence>MCLTSYVHGQAFLQNLFSRVGGFSRLSGPLPLTNAERLVGVAQPRLRRCCGHLTDVDYECERRFCNFEALNPSNVGILIYEFFLANSILSYV</sequence>
<name>A0A914S7S0_PAREQ</name>
<dbReference type="WBParaSite" id="PEQ_0001452701-mRNA-1">
    <property type="protein sequence ID" value="PEQ_0001452701-mRNA-1"/>
    <property type="gene ID" value="PEQ_0001452701"/>
</dbReference>
<keyword evidence="1" id="KW-1185">Reference proteome</keyword>
<dbReference type="Proteomes" id="UP000887564">
    <property type="component" value="Unplaced"/>
</dbReference>
<proteinExistence type="predicted"/>
<dbReference type="AlphaFoldDB" id="A0A914S7S0"/>
<reference evidence="2" key="1">
    <citation type="submission" date="2022-11" db="UniProtKB">
        <authorList>
            <consortium name="WormBaseParasite"/>
        </authorList>
    </citation>
    <scope>IDENTIFICATION</scope>
</reference>
<evidence type="ECO:0000313" key="1">
    <source>
        <dbReference type="Proteomes" id="UP000887564"/>
    </source>
</evidence>
<accession>A0A914S7S0</accession>
<protein>
    <submittedName>
        <fullName evidence="2">Uncharacterized protein</fullName>
    </submittedName>
</protein>